<sequence>MIFDNIETKRLILRPITIADTQDFFELDSNPKVHLFLGNNPVKTIEQSEAMIANILQQYKTNGLGRLAIIEKSTNEFVGWAGLKLEEKLRKEFSYYDLGYRLKEQFWGKGYATEAAFASLEYGFNTLKLEEIGAAADVNHIASNTILKKVGMQPSGTFEYEGDLCNWYIIKHQKQ</sequence>
<evidence type="ECO:0000313" key="3">
    <source>
        <dbReference type="Proteomes" id="UP001501682"/>
    </source>
</evidence>
<name>A0ABP8CLZ6_9FLAO</name>
<gene>
    <name evidence="2" type="ORF">GCM10022292_05480</name>
</gene>
<accession>A0ABP8CLZ6</accession>
<protein>
    <submittedName>
        <fullName evidence="2">GNAT family N-acetyltransferase</fullName>
    </submittedName>
</protein>
<reference evidence="3" key="1">
    <citation type="journal article" date="2019" name="Int. J. Syst. Evol. Microbiol.">
        <title>The Global Catalogue of Microorganisms (GCM) 10K type strain sequencing project: providing services to taxonomists for standard genome sequencing and annotation.</title>
        <authorList>
            <consortium name="The Broad Institute Genomics Platform"/>
            <consortium name="The Broad Institute Genome Sequencing Center for Infectious Disease"/>
            <person name="Wu L."/>
            <person name="Ma J."/>
        </authorList>
    </citation>
    <scope>NUCLEOTIDE SEQUENCE [LARGE SCALE GENOMIC DNA]</scope>
    <source>
        <strain evidence="3">JCM 17633</strain>
    </source>
</reference>
<dbReference type="PROSITE" id="PS51186">
    <property type="entry name" value="GNAT"/>
    <property type="match status" value="1"/>
</dbReference>
<dbReference type="Gene3D" id="3.40.630.30">
    <property type="match status" value="1"/>
</dbReference>
<dbReference type="InterPro" id="IPR000182">
    <property type="entry name" value="GNAT_dom"/>
</dbReference>
<keyword evidence="3" id="KW-1185">Reference proteome</keyword>
<dbReference type="SUPFAM" id="SSF55729">
    <property type="entry name" value="Acyl-CoA N-acyltransferases (Nat)"/>
    <property type="match status" value="1"/>
</dbReference>
<feature type="domain" description="N-acetyltransferase" evidence="1">
    <location>
        <begin position="11"/>
        <end position="174"/>
    </location>
</feature>
<proteinExistence type="predicted"/>
<dbReference type="InterPro" id="IPR051531">
    <property type="entry name" value="N-acetyltransferase"/>
</dbReference>
<dbReference type="Proteomes" id="UP001501682">
    <property type="component" value="Unassembled WGS sequence"/>
</dbReference>
<dbReference type="PANTHER" id="PTHR43792">
    <property type="entry name" value="GNAT FAMILY, PUTATIVE (AFU_ORTHOLOGUE AFUA_3G00765)-RELATED-RELATED"/>
    <property type="match status" value="1"/>
</dbReference>
<comment type="caution">
    <text evidence="2">The sequence shown here is derived from an EMBL/GenBank/DDBJ whole genome shotgun (WGS) entry which is preliminary data.</text>
</comment>
<dbReference type="InterPro" id="IPR016181">
    <property type="entry name" value="Acyl_CoA_acyltransferase"/>
</dbReference>
<dbReference type="EMBL" id="BAABCB010000005">
    <property type="protein sequence ID" value="GAA4240966.1"/>
    <property type="molecule type" value="Genomic_DNA"/>
</dbReference>
<evidence type="ECO:0000313" key="2">
    <source>
        <dbReference type="EMBL" id="GAA4240966.1"/>
    </source>
</evidence>
<evidence type="ECO:0000259" key="1">
    <source>
        <dbReference type="PROSITE" id="PS51186"/>
    </source>
</evidence>
<dbReference type="PANTHER" id="PTHR43792:SF16">
    <property type="entry name" value="N-ACETYLTRANSFERASE DOMAIN-CONTAINING PROTEIN"/>
    <property type="match status" value="1"/>
</dbReference>
<dbReference type="RefSeq" id="WP_334469819.1">
    <property type="nucleotide sequence ID" value="NZ_BAABCB010000005.1"/>
</dbReference>
<dbReference type="Pfam" id="PF13302">
    <property type="entry name" value="Acetyltransf_3"/>
    <property type="match status" value="1"/>
</dbReference>
<organism evidence="2 3">
    <name type="scientific">Winogradskyella damuponensis</name>
    <dbReference type="NCBI Taxonomy" id="943939"/>
    <lineage>
        <taxon>Bacteria</taxon>
        <taxon>Pseudomonadati</taxon>
        <taxon>Bacteroidota</taxon>
        <taxon>Flavobacteriia</taxon>
        <taxon>Flavobacteriales</taxon>
        <taxon>Flavobacteriaceae</taxon>
        <taxon>Winogradskyella</taxon>
    </lineage>
</organism>